<evidence type="ECO:0000313" key="1">
    <source>
        <dbReference type="EMBL" id="RFZ85416.1"/>
    </source>
</evidence>
<accession>A0A3E2NWL1</accession>
<dbReference type="OrthoDB" id="6385145at2"/>
<keyword evidence="2" id="KW-1185">Reference proteome</keyword>
<dbReference type="AlphaFoldDB" id="A0A3E2NWL1"/>
<gene>
    <name evidence="1" type="ORF">DYU05_07410</name>
</gene>
<organism evidence="1 2">
    <name type="scientific">Mucilaginibacter terrenus</name>
    <dbReference type="NCBI Taxonomy" id="2482727"/>
    <lineage>
        <taxon>Bacteria</taxon>
        <taxon>Pseudomonadati</taxon>
        <taxon>Bacteroidota</taxon>
        <taxon>Sphingobacteriia</taxon>
        <taxon>Sphingobacteriales</taxon>
        <taxon>Sphingobacteriaceae</taxon>
        <taxon>Mucilaginibacter</taxon>
    </lineage>
</organism>
<sequence length="199" mass="22304">MNRRIAIRNMALILGSAAVLPSCFNDKKGKPVVELKHLEIDADQENLVTNLAETILPRTSTPGAKELGINLFILKMIDDCTGKEQQDAFKAGLKEFDEAAEKKYGKSFNQLTQQERTAFVVDLEKQAKERGAKEEAAVKADKNHKPEEPAKLDTFYGMVKGYTVFGYTTSQYFMTKQVVYELVPGRYNAMFPVKKKATA</sequence>
<dbReference type="Proteomes" id="UP000260823">
    <property type="component" value="Unassembled WGS sequence"/>
</dbReference>
<name>A0A3E2NWL1_9SPHI</name>
<evidence type="ECO:0000313" key="2">
    <source>
        <dbReference type="Proteomes" id="UP000260823"/>
    </source>
</evidence>
<comment type="caution">
    <text evidence="1">The sequence shown here is derived from an EMBL/GenBank/DDBJ whole genome shotgun (WGS) entry which is preliminary data.</text>
</comment>
<proteinExistence type="predicted"/>
<protein>
    <submittedName>
        <fullName evidence="1">Gluconate 2-dehydrogenase subunit 3 family protein</fullName>
    </submittedName>
</protein>
<dbReference type="InterPro" id="IPR027056">
    <property type="entry name" value="Gluconate_2DH_su3"/>
</dbReference>
<dbReference type="RefSeq" id="WP_117382316.1">
    <property type="nucleotide sequence ID" value="NZ_QWDE01000001.1"/>
</dbReference>
<dbReference type="EMBL" id="QWDE01000001">
    <property type="protein sequence ID" value="RFZ85416.1"/>
    <property type="molecule type" value="Genomic_DNA"/>
</dbReference>
<reference evidence="1 2" key="1">
    <citation type="submission" date="2018-08" db="EMBL/GenBank/DDBJ databases">
        <title>Mucilaginibacter terrae sp. nov., isolated from manganese diggings.</title>
        <authorList>
            <person name="Huang Y."/>
            <person name="Zhou Z."/>
        </authorList>
    </citation>
    <scope>NUCLEOTIDE SEQUENCE [LARGE SCALE GENOMIC DNA]</scope>
    <source>
        <strain evidence="1 2">ZH6</strain>
    </source>
</reference>
<dbReference type="Pfam" id="PF13618">
    <property type="entry name" value="Gluconate_2-dh3"/>
    <property type="match status" value="1"/>
</dbReference>